<dbReference type="Proteomes" id="UP000092445">
    <property type="component" value="Unassembled WGS sequence"/>
</dbReference>
<protein>
    <recommendedName>
        <fullName evidence="4">CCHC-type domain-containing protein</fullName>
    </recommendedName>
</protein>
<reference evidence="2" key="2">
    <citation type="submission" date="2020-05" db="UniProtKB">
        <authorList>
            <consortium name="EnsemblMetazoa"/>
        </authorList>
    </citation>
    <scope>IDENTIFICATION</scope>
    <source>
        <strain evidence="2">IAEA</strain>
    </source>
</reference>
<dbReference type="EnsemblMetazoa" id="GPAI005138-RA">
    <property type="protein sequence ID" value="GPAI005138-PA"/>
    <property type="gene ID" value="GPAI005138"/>
</dbReference>
<evidence type="ECO:0008006" key="4">
    <source>
        <dbReference type="Google" id="ProtNLM"/>
    </source>
</evidence>
<dbReference type="GO" id="GO:0008270">
    <property type="term" value="F:zinc ion binding"/>
    <property type="evidence" value="ECO:0007669"/>
    <property type="project" value="InterPro"/>
</dbReference>
<evidence type="ECO:0000256" key="1">
    <source>
        <dbReference type="SAM" id="MobiDB-lite"/>
    </source>
</evidence>
<dbReference type="InterPro" id="IPR036875">
    <property type="entry name" value="Znf_CCHC_sf"/>
</dbReference>
<evidence type="ECO:0000313" key="2">
    <source>
        <dbReference type="EnsemblMetazoa" id="GPAI005138-PA"/>
    </source>
</evidence>
<name>A0A1A9Z683_GLOPL</name>
<proteinExistence type="predicted"/>
<feature type="region of interest" description="Disordered" evidence="1">
    <location>
        <begin position="139"/>
        <end position="166"/>
    </location>
</feature>
<organism evidence="2 3">
    <name type="scientific">Glossina pallidipes</name>
    <name type="common">Tsetse fly</name>
    <dbReference type="NCBI Taxonomy" id="7398"/>
    <lineage>
        <taxon>Eukaryota</taxon>
        <taxon>Metazoa</taxon>
        <taxon>Ecdysozoa</taxon>
        <taxon>Arthropoda</taxon>
        <taxon>Hexapoda</taxon>
        <taxon>Insecta</taxon>
        <taxon>Pterygota</taxon>
        <taxon>Neoptera</taxon>
        <taxon>Endopterygota</taxon>
        <taxon>Diptera</taxon>
        <taxon>Brachycera</taxon>
        <taxon>Muscomorpha</taxon>
        <taxon>Hippoboscoidea</taxon>
        <taxon>Glossinidae</taxon>
        <taxon>Glossina</taxon>
    </lineage>
</organism>
<evidence type="ECO:0000313" key="3">
    <source>
        <dbReference type="Proteomes" id="UP000092445"/>
    </source>
</evidence>
<accession>A0A1A9Z683</accession>
<dbReference type="AlphaFoldDB" id="A0A1A9Z683"/>
<dbReference type="VEuPathDB" id="VectorBase:GPAI005138"/>
<reference evidence="3" key="1">
    <citation type="submission" date="2014-03" db="EMBL/GenBank/DDBJ databases">
        <authorList>
            <person name="Aksoy S."/>
            <person name="Warren W."/>
            <person name="Wilson R.K."/>
        </authorList>
    </citation>
    <scope>NUCLEOTIDE SEQUENCE [LARGE SCALE GENOMIC DNA]</scope>
    <source>
        <strain evidence="3">IAEA</strain>
    </source>
</reference>
<keyword evidence="3" id="KW-1185">Reference proteome</keyword>
<dbReference type="GO" id="GO:0003676">
    <property type="term" value="F:nucleic acid binding"/>
    <property type="evidence" value="ECO:0007669"/>
    <property type="project" value="InterPro"/>
</dbReference>
<sequence length="166" mass="18585">MNAQEEDADALRNEIKALKKIWLQTNEVTTSSIKVKTPLFGSTTNFNAFKLQFGVVATKNTTSPKTTCTETLGFALTQEAASELWTSNMKVRRTEVSSENDISDVVCEAVRQALRENKRMPVSKTRKCYVCNKRGHFAREGRTHSTPPTRNISERAGEISNEQALN</sequence>
<dbReference type="SUPFAM" id="SSF57756">
    <property type="entry name" value="Retrovirus zinc finger-like domains"/>
    <property type="match status" value="1"/>
</dbReference>